<feature type="domain" description="Response regulatory" evidence="4">
    <location>
        <begin position="4"/>
        <end position="121"/>
    </location>
</feature>
<evidence type="ECO:0000259" key="5">
    <source>
        <dbReference type="PROSITE" id="PS51832"/>
    </source>
</evidence>
<proteinExistence type="predicted"/>
<name>A0AAU8ABJ9_9FIRM</name>
<evidence type="ECO:0000256" key="3">
    <source>
        <dbReference type="PROSITE-ProRule" id="PRU00169"/>
    </source>
</evidence>
<accession>A0AAU8ABJ9</accession>
<dbReference type="PROSITE" id="PS50110">
    <property type="entry name" value="RESPONSE_REGULATORY"/>
    <property type="match status" value="1"/>
</dbReference>
<dbReference type="Gene3D" id="3.40.50.2300">
    <property type="match status" value="1"/>
</dbReference>
<evidence type="ECO:0000313" key="6">
    <source>
        <dbReference type="EMBL" id="XCC63117.1"/>
    </source>
</evidence>
<dbReference type="EMBL" id="CP117826">
    <property type="protein sequence ID" value="XCC63117.1"/>
    <property type="molecule type" value="Genomic_DNA"/>
</dbReference>
<evidence type="ECO:0000256" key="2">
    <source>
        <dbReference type="ARBA" id="ARBA00024867"/>
    </source>
</evidence>
<dbReference type="RefSeq" id="WP_353423884.1">
    <property type="nucleotide sequence ID" value="NZ_CP117826.1"/>
</dbReference>
<dbReference type="SUPFAM" id="SSF52172">
    <property type="entry name" value="CheY-like"/>
    <property type="match status" value="1"/>
</dbReference>
<gene>
    <name evidence="6" type="ORF">PUP29_04170</name>
</gene>
<dbReference type="InterPro" id="IPR003607">
    <property type="entry name" value="HD/PDEase_dom"/>
</dbReference>
<dbReference type="Pfam" id="PF00072">
    <property type="entry name" value="Response_reg"/>
    <property type="match status" value="1"/>
</dbReference>
<reference evidence="6" key="1">
    <citation type="submission" date="2023-02" db="EMBL/GenBank/DDBJ databases">
        <title>Gut commensal Christensenella minuta modulates host metabolism via a new class of secondary bile acids.</title>
        <authorList>
            <person name="Liu C."/>
        </authorList>
    </citation>
    <scope>NUCLEOTIDE SEQUENCE</scope>
    <source>
        <strain evidence="6">CA70</strain>
    </source>
</reference>
<dbReference type="InterPro" id="IPR052020">
    <property type="entry name" value="Cyclic_di-GMP/3'3'-cGAMP_PDE"/>
</dbReference>
<dbReference type="AlphaFoldDB" id="A0AAU8ABJ9"/>
<feature type="domain" description="HD-GYP" evidence="5">
    <location>
        <begin position="141"/>
        <end position="347"/>
    </location>
</feature>
<dbReference type="CDD" id="cd00077">
    <property type="entry name" value="HDc"/>
    <property type="match status" value="1"/>
</dbReference>
<sequence>MKEKLLIVDDAELNRAVLEELLSPEYEIVCAESGREALQILEQERDGFSLVLLDVMMPGMNGYEVLEYMNFNGMLKRTPVIMVTAADSAEDEEKCLRLGAMDFVRKPYVTDIVKRRVKNAVELYRYQNGLEDVLEQKAETLSNVNEIIVAVLTSVLETKTEESKEHIQRVRLYTRELLKFIYEHSDDGNGLTPQTIETICIASVLHDIGELLIPEAILHKEPGELTDEERLIWQQHTVKGCQIIEPLKNMENKDYIRYCYNICRHHHEKWDGSGFPDKLVGDDIPICAQAVGLAHYYDRLVVTKGYSHEQAKERIQSRLFRSFSPVLTETFHLVADRFKAIHERNPEPARTF</sequence>
<dbReference type="PANTHER" id="PTHR45228">
    <property type="entry name" value="CYCLIC DI-GMP PHOSPHODIESTERASE TM_0186-RELATED"/>
    <property type="match status" value="1"/>
</dbReference>
<dbReference type="InterPro" id="IPR001789">
    <property type="entry name" value="Sig_transdc_resp-reg_receiver"/>
</dbReference>
<evidence type="ECO:0000259" key="4">
    <source>
        <dbReference type="PROSITE" id="PS50110"/>
    </source>
</evidence>
<dbReference type="Gene3D" id="1.10.3210.10">
    <property type="entry name" value="Hypothetical protein af1432"/>
    <property type="match status" value="1"/>
</dbReference>
<organism evidence="6">
    <name type="scientific">Christensenella massiliensis</name>
    <dbReference type="NCBI Taxonomy" id="1805714"/>
    <lineage>
        <taxon>Bacteria</taxon>
        <taxon>Bacillati</taxon>
        <taxon>Bacillota</taxon>
        <taxon>Clostridia</taxon>
        <taxon>Christensenellales</taxon>
        <taxon>Christensenellaceae</taxon>
        <taxon>Christensenella</taxon>
    </lineage>
</organism>
<feature type="modified residue" description="4-aspartylphosphate" evidence="3">
    <location>
        <position position="54"/>
    </location>
</feature>
<dbReference type="InterPro" id="IPR037522">
    <property type="entry name" value="HD_GYP_dom"/>
</dbReference>
<keyword evidence="3" id="KW-0597">Phosphoprotein</keyword>
<dbReference type="GO" id="GO:0000160">
    <property type="term" value="P:phosphorelay signal transduction system"/>
    <property type="evidence" value="ECO:0007669"/>
    <property type="project" value="InterPro"/>
</dbReference>
<protein>
    <recommendedName>
        <fullName evidence="1">Stage 0 sporulation protein A homolog</fullName>
    </recommendedName>
</protein>
<dbReference type="PROSITE" id="PS51832">
    <property type="entry name" value="HD_GYP"/>
    <property type="match status" value="1"/>
</dbReference>
<evidence type="ECO:0000256" key="1">
    <source>
        <dbReference type="ARBA" id="ARBA00018672"/>
    </source>
</evidence>
<dbReference type="Pfam" id="PF13487">
    <property type="entry name" value="HD_5"/>
    <property type="match status" value="1"/>
</dbReference>
<dbReference type="SMART" id="SM00448">
    <property type="entry name" value="REC"/>
    <property type="match status" value="1"/>
</dbReference>
<dbReference type="InterPro" id="IPR011006">
    <property type="entry name" value="CheY-like_superfamily"/>
</dbReference>
<comment type="function">
    <text evidence="2">May play the central regulatory role in sporulation. It may be an element of the effector pathway responsible for the activation of sporulation genes in response to nutritional stress. Spo0A may act in concert with spo0H (a sigma factor) to control the expression of some genes that are critical to the sporulation process.</text>
</comment>
<dbReference type="SUPFAM" id="SSF109604">
    <property type="entry name" value="HD-domain/PDEase-like"/>
    <property type="match status" value="1"/>
</dbReference>
<dbReference type="PANTHER" id="PTHR45228:SF1">
    <property type="entry name" value="CYCLIC DI-GMP PHOSPHODIESTERASE TM_0186"/>
    <property type="match status" value="1"/>
</dbReference>